<accession>A0ABR5A9V2</accession>
<evidence type="ECO:0000256" key="1">
    <source>
        <dbReference type="SAM" id="SignalP"/>
    </source>
</evidence>
<reference evidence="2 3" key="1">
    <citation type="submission" date="2014-12" db="EMBL/GenBank/DDBJ databases">
        <title>Draft genome sequence of Cohnella kolymensis strain B-2846.</title>
        <authorList>
            <person name="Karlyshev A.V."/>
            <person name="Kudryashova E.B."/>
        </authorList>
    </citation>
    <scope>NUCLEOTIDE SEQUENCE [LARGE SCALE GENOMIC DNA]</scope>
    <source>
        <strain evidence="2 3">VKM B-2846</strain>
    </source>
</reference>
<dbReference type="Proteomes" id="UP000054526">
    <property type="component" value="Unassembled WGS sequence"/>
</dbReference>
<name>A0ABR5A9V2_9BACL</name>
<protein>
    <recommendedName>
        <fullName evidence="4">Copper amine oxidase-like N-terminal domain-containing protein</fullName>
    </recommendedName>
</protein>
<evidence type="ECO:0000313" key="2">
    <source>
        <dbReference type="EMBL" id="KIL37182.1"/>
    </source>
</evidence>
<organism evidence="2 3">
    <name type="scientific">Cohnella kolymensis</name>
    <dbReference type="NCBI Taxonomy" id="1590652"/>
    <lineage>
        <taxon>Bacteria</taxon>
        <taxon>Bacillati</taxon>
        <taxon>Bacillota</taxon>
        <taxon>Bacilli</taxon>
        <taxon>Bacillales</taxon>
        <taxon>Paenibacillaceae</taxon>
        <taxon>Cohnella</taxon>
    </lineage>
</organism>
<proteinExistence type="predicted"/>
<gene>
    <name evidence="2" type="ORF">SD71_00080</name>
</gene>
<evidence type="ECO:0008006" key="4">
    <source>
        <dbReference type="Google" id="ProtNLM"/>
    </source>
</evidence>
<keyword evidence="1" id="KW-0732">Signal</keyword>
<evidence type="ECO:0000313" key="3">
    <source>
        <dbReference type="Proteomes" id="UP000054526"/>
    </source>
</evidence>
<dbReference type="EMBL" id="JXAL01000001">
    <property type="protein sequence ID" value="KIL37182.1"/>
    <property type="molecule type" value="Genomic_DNA"/>
</dbReference>
<sequence length="383" mass="42381">MKKWTSLAVGIVMVVALAVPAFAAEGDTAGDGQDVARMVLHRHELSLKVGSKTGTLDGNNITVDPIVVRNGSTYFSLKTIERVGAGIVKWDVQQRRAAIVMHSAIIPNSNITFRPGKPYVYFGDNPAEFLKIPAPFLSDGRVYIPVSALRWVGISSEWKTGTLKWRWSEKAIELMQPKLSTANTEISFTVLYEKDIKTPYLMLPFGAGAWASYNGSIVARDIETGGKLFNRVRFKLSLTPGITPIELTANAFAKERFEIIRTSETPSSIQITEEGQEYGVTFTKPDDGFLKITPGGSIPIAGNISQQRNGFDDLMISIQQYNKYEYTEVHTVKVPIKEAAFAGSIAIKGKGEYWIKVYSPPYIPSTEQGALRTEWASFRVKIE</sequence>
<feature type="chain" id="PRO_5045164688" description="Copper amine oxidase-like N-terminal domain-containing protein" evidence="1">
    <location>
        <begin position="24"/>
        <end position="383"/>
    </location>
</feature>
<comment type="caution">
    <text evidence="2">The sequence shown here is derived from an EMBL/GenBank/DDBJ whole genome shotgun (WGS) entry which is preliminary data.</text>
</comment>
<keyword evidence="3" id="KW-1185">Reference proteome</keyword>
<feature type="signal peptide" evidence="1">
    <location>
        <begin position="1"/>
        <end position="23"/>
    </location>
</feature>
<dbReference type="RefSeq" id="WP_041058176.1">
    <property type="nucleotide sequence ID" value="NZ_JXAL01000001.1"/>
</dbReference>